<feature type="transmembrane region" description="Helical" evidence="17">
    <location>
        <begin position="128"/>
        <end position="146"/>
    </location>
</feature>
<evidence type="ECO:0000256" key="14">
    <source>
        <dbReference type="PIRSR" id="PIRSR038885-1"/>
    </source>
</evidence>
<comment type="cofactor">
    <cofactor evidence="16">
        <name>heme b</name>
        <dbReference type="ChEBI" id="CHEBI:60344"/>
    </cofactor>
    <text evidence="16">Binds 2 heme groups non-covalently.</text>
</comment>
<dbReference type="PATRIC" id="fig|1229521.3.peg.1480"/>
<protein>
    <recommendedName>
        <fullName evidence="4 16">Cytochrome b</fullName>
    </recommendedName>
</protein>
<feature type="binding site" description="axial binding residue" evidence="15">
    <location>
        <position position="186"/>
    </location>
    <ligand>
        <name>heme b</name>
        <dbReference type="ChEBI" id="CHEBI:60344"/>
        <label>b566</label>
    </ligand>
    <ligandPart>
        <name>Fe</name>
        <dbReference type="ChEBI" id="CHEBI:18248"/>
    </ligandPart>
</feature>
<comment type="similarity">
    <text evidence="16">Belongs to the cytochrome b family.</text>
</comment>
<evidence type="ECO:0000256" key="7">
    <source>
        <dbReference type="ARBA" id="ARBA00022660"/>
    </source>
</evidence>
<keyword evidence="11 17" id="KW-1133">Transmembrane helix</keyword>
<dbReference type="InterPro" id="IPR005798">
    <property type="entry name" value="Cyt_b/b6_C"/>
</dbReference>
<dbReference type="CDD" id="cd00284">
    <property type="entry name" value="Cytochrome_b_N"/>
    <property type="match status" value="1"/>
</dbReference>
<organism evidence="20 21">
    <name type="scientific">Nitrincola nitratireducens</name>
    <dbReference type="NCBI Taxonomy" id="1229521"/>
    <lineage>
        <taxon>Bacteria</taxon>
        <taxon>Pseudomonadati</taxon>
        <taxon>Pseudomonadota</taxon>
        <taxon>Gammaproteobacteria</taxon>
        <taxon>Oceanospirillales</taxon>
        <taxon>Oceanospirillaceae</taxon>
        <taxon>Nitrincola</taxon>
    </lineage>
</organism>
<comment type="cofactor">
    <cofactor evidence="15">
        <name>heme</name>
        <dbReference type="ChEBI" id="CHEBI:30413"/>
    </cofactor>
    <text evidence="15">Binds 2 heme groups non-covalently.</text>
</comment>
<comment type="function">
    <text evidence="1 16">Component of the ubiquinol-cytochrome c reductase complex (complex III or cytochrome b-c1 complex), which is a respiratory chain that generates an electrochemical potential coupled to ATP synthesis.</text>
</comment>
<evidence type="ECO:0000256" key="5">
    <source>
        <dbReference type="ARBA" id="ARBA00022448"/>
    </source>
</evidence>
<keyword evidence="7 16" id="KW-0679">Respiratory chain</keyword>
<dbReference type="InterPro" id="IPR048259">
    <property type="entry name" value="Cytochrome_b_N_euk/bac"/>
</dbReference>
<keyword evidence="9 15" id="KW-0479">Metal-binding</keyword>
<evidence type="ECO:0000259" key="18">
    <source>
        <dbReference type="PROSITE" id="PS51002"/>
    </source>
</evidence>
<feature type="binding site" description="axial binding residue" evidence="15">
    <location>
        <position position="70"/>
    </location>
    <ligand>
        <name>heme b</name>
        <dbReference type="ChEBI" id="CHEBI:60344"/>
        <label>b562</label>
    </ligand>
    <ligandPart>
        <name>Fe</name>
        <dbReference type="ChEBI" id="CHEBI:18248"/>
    </ligandPart>
</feature>
<dbReference type="InterPro" id="IPR027387">
    <property type="entry name" value="Cytb/b6-like_sf"/>
</dbReference>
<feature type="binding site" evidence="14">
    <location>
        <position position="191"/>
    </location>
    <ligand>
        <name>a ubiquinone</name>
        <dbReference type="ChEBI" id="CHEBI:16389"/>
    </ligand>
</feature>
<dbReference type="InterPro" id="IPR016174">
    <property type="entry name" value="Di-haem_cyt_TM"/>
</dbReference>
<dbReference type="Pfam" id="PF00033">
    <property type="entry name" value="Cytochrome_B"/>
    <property type="match status" value="1"/>
</dbReference>
<dbReference type="FunFam" id="1.20.810.10:FF:000004">
    <property type="entry name" value="Cytochrome b"/>
    <property type="match status" value="1"/>
</dbReference>
<evidence type="ECO:0000256" key="10">
    <source>
        <dbReference type="ARBA" id="ARBA00022982"/>
    </source>
</evidence>
<evidence type="ECO:0000256" key="6">
    <source>
        <dbReference type="ARBA" id="ARBA00022617"/>
    </source>
</evidence>
<comment type="subunit">
    <text evidence="3 16">The main subunits of complex b-c1 are: cytochrome b, cytochrome c1 and the Rieske protein.</text>
</comment>
<comment type="subcellular location">
    <subcellularLocation>
        <location evidence="2">Membrane</location>
        <topology evidence="2">Multi-pass membrane protein</topology>
    </subcellularLocation>
</comment>
<dbReference type="STRING" id="1229521.D791_01465"/>
<evidence type="ECO:0000256" key="1">
    <source>
        <dbReference type="ARBA" id="ARBA00002444"/>
    </source>
</evidence>
<evidence type="ECO:0000256" key="9">
    <source>
        <dbReference type="ARBA" id="ARBA00022723"/>
    </source>
</evidence>
<dbReference type="Proteomes" id="UP000019464">
    <property type="component" value="Unassembled WGS sequence"/>
</dbReference>
<dbReference type="InterPro" id="IPR005797">
    <property type="entry name" value="Cyt_b/b6_N"/>
</dbReference>
<dbReference type="PIRSF" id="PIRSF038885">
    <property type="entry name" value="COB"/>
    <property type="match status" value="1"/>
</dbReference>
<dbReference type="GO" id="GO:0008121">
    <property type="term" value="F:quinol-cytochrome-c reductase activity"/>
    <property type="evidence" value="ECO:0007669"/>
    <property type="project" value="InterPro"/>
</dbReference>
<keyword evidence="10 16" id="KW-0249">Electron transport</keyword>
<evidence type="ECO:0000256" key="13">
    <source>
        <dbReference type="ARBA" id="ARBA00023136"/>
    </source>
</evidence>
<evidence type="ECO:0000313" key="20">
    <source>
        <dbReference type="EMBL" id="EXJ11692.1"/>
    </source>
</evidence>
<feature type="transmembrane region" description="Helical" evidence="17">
    <location>
        <begin position="297"/>
        <end position="317"/>
    </location>
</feature>
<evidence type="ECO:0000256" key="16">
    <source>
        <dbReference type="RuleBase" id="RU003385"/>
    </source>
</evidence>
<evidence type="ECO:0000313" key="21">
    <source>
        <dbReference type="Proteomes" id="UP000019464"/>
    </source>
</evidence>
<dbReference type="AlphaFoldDB" id="W9V6G0"/>
<feature type="transmembrane region" description="Helical" evidence="17">
    <location>
        <begin position="273"/>
        <end position="291"/>
    </location>
</feature>
<dbReference type="Pfam" id="PF00032">
    <property type="entry name" value="Cytochrom_B_C"/>
    <property type="match status" value="1"/>
</dbReference>
<evidence type="ECO:0000259" key="19">
    <source>
        <dbReference type="PROSITE" id="PS51003"/>
    </source>
</evidence>
<evidence type="ECO:0000256" key="3">
    <source>
        <dbReference type="ARBA" id="ARBA00011649"/>
    </source>
</evidence>
<dbReference type="SUPFAM" id="SSF81342">
    <property type="entry name" value="Transmembrane di-heme cytochromes"/>
    <property type="match status" value="1"/>
</dbReference>
<sequence>MDDHLAKYYAPKNFNFWYFFGSLALLVLVNQIVTGIWLTMSYNPSDEGAFASLEYIMRDVEYGWLLRYMHSTGASAFFVVIYLHMFRGLMYGSYRKPRELVWIFGMTIYLALMAEAFMGYLLPWGQMSYWGAQVIVSLFGAIPVIGPDLQQWIRGDYLISGITLNRFFALHVVALPIVILALVVLHIIALHEVGSNNPDGIEISENLDENGIPKDGIPFHPYYSVKDLVGVGVFLFIFSIVVFFFPEGGGYFIERPNFEPANALKTPDHIAPVWYFTAFYAMLRAVTFNLFGLDAKFWGVVVMGAAIAILFVLPWLDRSPVKSMRYKGWISKIYLVVFAISFVILSVLGALPATDARTTVAQICTVLYFGYFLLMPFYTRLESTKPVPQRVTG</sequence>
<accession>W9V6G0</accession>
<feature type="transmembrane region" description="Helical" evidence="17">
    <location>
        <begin position="68"/>
        <end position="89"/>
    </location>
</feature>
<comment type="caution">
    <text evidence="20">The sequence shown here is derived from an EMBL/GenBank/DDBJ whole genome shotgun (WGS) entry which is preliminary data.</text>
</comment>
<keyword evidence="6 15" id="KW-0349">Heme</keyword>
<dbReference type="EMBL" id="AONB01000005">
    <property type="protein sequence ID" value="EXJ11692.1"/>
    <property type="molecule type" value="Genomic_DNA"/>
</dbReference>
<dbReference type="GO" id="GO:0022904">
    <property type="term" value="P:respiratory electron transport chain"/>
    <property type="evidence" value="ECO:0007669"/>
    <property type="project" value="InterPro"/>
</dbReference>
<evidence type="ECO:0000256" key="15">
    <source>
        <dbReference type="PIRSR" id="PIRSR038885-2"/>
    </source>
</evidence>
<dbReference type="InterPro" id="IPR030689">
    <property type="entry name" value="Cytochrome_b"/>
</dbReference>
<dbReference type="PROSITE" id="PS51003">
    <property type="entry name" value="CYTB_CTER"/>
    <property type="match status" value="1"/>
</dbReference>
<dbReference type="PANTHER" id="PTHR19271">
    <property type="entry name" value="CYTOCHROME B"/>
    <property type="match status" value="1"/>
</dbReference>
<keyword evidence="13 17" id="KW-0472">Membrane</keyword>
<name>W9V6G0_9GAMM</name>
<evidence type="ECO:0000256" key="12">
    <source>
        <dbReference type="ARBA" id="ARBA00023004"/>
    </source>
</evidence>
<keyword evidence="5 16" id="KW-0813">Transport</keyword>
<evidence type="ECO:0000256" key="17">
    <source>
        <dbReference type="SAM" id="Phobius"/>
    </source>
</evidence>
<keyword evidence="21" id="KW-1185">Reference proteome</keyword>
<feature type="transmembrane region" description="Helical" evidence="17">
    <location>
        <begin position="167"/>
        <end position="189"/>
    </location>
</feature>
<dbReference type="Gene3D" id="1.20.810.10">
    <property type="entry name" value="Cytochrome Bc1 Complex, Chain C"/>
    <property type="match status" value="1"/>
</dbReference>
<evidence type="ECO:0000256" key="8">
    <source>
        <dbReference type="ARBA" id="ARBA00022692"/>
    </source>
</evidence>
<reference evidence="21" key="1">
    <citation type="submission" date="2012-11" db="EMBL/GenBank/DDBJ databases">
        <authorList>
            <person name="Singh A."/>
            <person name="Pinnaka A.K."/>
            <person name="Vaidya B."/>
        </authorList>
    </citation>
    <scope>NUCLEOTIDE SEQUENCE [LARGE SCALE GENOMIC DNA]</scope>
    <source>
        <strain evidence="21">AK23</strain>
    </source>
</reference>
<feature type="domain" description="Cytochrome b/b6 C-terminal region profile" evidence="19">
    <location>
        <begin position="209"/>
        <end position="389"/>
    </location>
</feature>
<gene>
    <name evidence="20" type="primary">petB</name>
    <name evidence="20" type="ORF">D791_01465</name>
</gene>
<keyword evidence="8 16" id="KW-0812">Transmembrane</keyword>
<evidence type="ECO:0000256" key="11">
    <source>
        <dbReference type="ARBA" id="ARBA00022989"/>
    </source>
</evidence>
<dbReference type="GO" id="GO:0016491">
    <property type="term" value="F:oxidoreductase activity"/>
    <property type="evidence" value="ECO:0007669"/>
    <property type="project" value="InterPro"/>
</dbReference>
<dbReference type="InterPro" id="IPR036150">
    <property type="entry name" value="Cyt_b/b6_C_sf"/>
</dbReference>
<dbReference type="GO" id="GO:0045275">
    <property type="term" value="C:respiratory chain complex III"/>
    <property type="evidence" value="ECO:0007669"/>
    <property type="project" value="InterPro"/>
</dbReference>
<evidence type="ECO:0000256" key="2">
    <source>
        <dbReference type="ARBA" id="ARBA00004141"/>
    </source>
</evidence>
<proteinExistence type="inferred from homology"/>
<dbReference type="PANTHER" id="PTHR19271:SF16">
    <property type="entry name" value="CYTOCHROME B"/>
    <property type="match status" value="1"/>
</dbReference>
<feature type="binding site" description="axial binding residue" evidence="15">
    <location>
        <position position="84"/>
    </location>
    <ligand>
        <name>heme b</name>
        <dbReference type="ChEBI" id="CHEBI:60344"/>
        <label>b566</label>
    </ligand>
    <ligandPart>
        <name>Fe</name>
        <dbReference type="ChEBI" id="CHEBI:18248"/>
    </ligandPart>
</feature>
<feature type="domain" description="Cytochrome b/b6 N-terminal region profile" evidence="18">
    <location>
        <begin position="1"/>
        <end position="199"/>
    </location>
</feature>
<feature type="binding site" description="axial binding residue" evidence="15">
    <location>
        <position position="171"/>
    </location>
    <ligand>
        <name>heme b</name>
        <dbReference type="ChEBI" id="CHEBI:60344"/>
        <label>b562</label>
    </ligand>
    <ligandPart>
        <name>Fe</name>
        <dbReference type="ChEBI" id="CHEBI:18248"/>
    </ligandPart>
</feature>
<feature type="transmembrane region" description="Helical" evidence="17">
    <location>
        <begin position="16"/>
        <end position="38"/>
    </location>
</feature>
<evidence type="ECO:0000256" key="4">
    <source>
        <dbReference type="ARBA" id="ARBA00013531"/>
    </source>
</evidence>
<dbReference type="PROSITE" id="PS51002">
    <property type="entry name" value="CYTB_NTER"/>
    <property type="match status" value="1"/>
</dbReference>
<reference evidence="20 21" key="2">
    <citation type="journal article" date="2015" name="Syst. Appl. Microbiol.">
        <title>Nitrincola nitratireducens sp. nov. isolated from a haloalkaline crater lake.</title>
        <authorList>
            <person name="Singh A."/>
            <person name="Vaidya B."/>
            <person name="Tanuku N.R."/>
            <person name="Pinnaka A.K."/>
        </authorList>
    </citation>
    <scope>NUCLEOTIDE SEQUENCE [LARGE SCALE GENOMIC DNA]</scope>
    <source>
        <strain evidence="20 21">AK23</strain>
    </source>
</reference>
<feature type="transmembrane region" description="Helical" evidence="17">
    <location>
        <begin position="101"/>
        <end position="122"/>
    </location>
</feature>
<feature type="transmembrane region" description="Helical" evidence="17">
    <location>
        <begin position="228"/>
        <end position="253"/>
    </location>
</feature>
<keyword evidence="12 15" id="KW-0408">Iron</keyword>
<feature type="transmembrane region" description="Helical" evidence="17">
    <location>
        <begin position="359"/>
        <end position="378"/>
    </location>
</feature>
<dbReference type="SUPFAM" id="SSF81648">
    <property type="entry name" value="a domain/subunit of cytochrome bc1 complex (Ubiquinol-cytochrome c reductase)"/>
    <property type="match status" value="1"/>
</dbReference>
<feature type="transmembrane region" description="Helical" evidence="17">
    <location>
        <begin position="329"/>
        <end position="353"/>
    </location>
</feature>
<dbReference type="GO" id="GO:0046872">
    <property type="term" value="F:metal ion binding"/>
    <property type="evidence" value="ECO:0007669"/>
    <property type="project" value="UniProtKB-KW"/>
</dbReference>